<proteinExistence type="inferred from homology"/>
<evidence type="ECO:0000256" key="5">
    <source>
        <dbReference type="PIRSR" id="PIRSR000193-1"/>
    </source>
</evidence>
<dbReference type="InterPro" id="IPR008927">
    <property type="entry name" value="6-PGluconate_DH-like_C_sf"/>
</dbReference>
<name>A0A9X1RD43_9BRAD</name>
<feature type="binding site" evidence="5">
    <location>
        <begin position="74"/>
        <end position="77"/>
    </location>
    <ligand>
        <name>NADP(+)</name>
        <dbReference type="ChEBI" id="CHEBI:58349"/>
    </ligand>
</feature>
<dbReference type="AlphaFoldDB" id="A0A9X1RD43"/>
<evidence type="ECO:0000256" key="1">
    <source>
        <dbReference type="ARBA" id="ARBA00005525"/>
    </source>
</evidence>
<dbReference type="Pfam" id="PF14748">
    <property type="entry name" value="P5CR_dimer"/>
    <property type="match status" value="1"/>
</dbReference>
<dbReference type="PANTHER" id="PTHR11645:SF0">
    <property type="entry name" value="PYRROLINE-5-CARBOXYLATE REDUCTASE 3"/>
    <property type="match status" value="1"/>
</dbReference>
<dbReference type="GO" id="GO:0005737">
    <property type="term" value="C:cytoplasm"/>
    <property type="evidence" value="ECO:0007669"/>
    <property type="project" value="UniProtKB-SubCell"/>
</dbReference>
<evidence type="ECO:0000256" key="4">
    <source>
        <dbReference type="HAMAP-Rule" id="MF_01925"/>
    </source>
</evidence>
<comment type="caution">
    <text evidence="8">The sequence shown here is derived from an EMBL/GenBank/DDBJ whole genome shotgun (WGS) entry which is preliminary data.</text>
</comment>
<comment type="catalytic activity">
    <reaction evidence="4">
        <text>L-proline + NADP(+) = (S)-1-pyrroline-5-carboxylate + NADPH + 2 H(+)</text>
        <dbReference type="Rhea" id="RHEA:14109"/>
        <dbReference type="ChEBI" id="CHEBI:15378"/>
        <dbReference type="ChEBI" id="CHEBI:17388"/>
        <dbReference type="ChEBI" id="CHEBI:57783"/>
        <dbReference type="ChEBI" id="CHEBI:58349"/>
        <dbReference type="ChEBI" id="CHEBI:60039"/>
        <dbReference type="EC" id="1.5.1.2"/>
    </reaction>
</comment>
<dbReference type="GO" id="GO:0004735">
    <property type="term" value="F:pyrroline-5-carboxylate reductase activity"/>
    <property type="evidence" value="ECO:0007669"/>
    <property type="project" value="UniProtKB-UniRule"/>
</dbReference>
<evidence type="ECO:0000259" key="7">
    <source>
        <dbReference type="Pfam" id="PF14748"/>
    </source>
</evidence>
<evidence type="ECO:0000256" key="2">
    <source>
        <dbReference type="ARBA" id="ARBA00022857"/>
    </source>
</evidence>
<keyword evidence="4" id="KW-0641">Proline biosynthesis</keyword>
<dbReference type="Pfam" id="PF03807">
    <property type="entry name" value="F420_oxidored"/>
    <property type="match status" value="1"/>
</dbReference>
<comment type="function">
    <text evidence="4">Catalyzes the reduction of 1-pyrroline-5-carboxylate (PCA) to L-proline.</text>
</comment>
<dbReference type="InterPro" id="IPR000304">
    <property type="entry name" value="Pyrroline-COOH_reductase"/>
</dbReference>
<sequence length="273" mass="29191">MVVMKESTRLLFFGGGNMGSALIRGVRQALPNLKLILVDPDVGRVEDAVRGLQGVSILPDAPSSSSGYDLLVLAVKPQNVATFSDGHRRLLAESPVLSVMAGMPLGRLMEVCGSARVARVMPNLPAFVGQGTSLGVTGQTFPISAKTAVEQVFAPVGKFEWVVDAALIDKAMPFYACAPRYIFAFAEQRRKRLARLDFDTEFAQLLVAQTMLGSAAMLAADPRSPSELKRAVISPGGTTEAGVIEMEREGALPKIVRAATSAAYRRSVELRKS</sequence>
<evidence type="ECO:0000313" key="10">
    <source>
        <dbReference type="Proteomes" id="UP001139012"/>
    </source>
</evidence>
<accession>A0A9X1RD43</accession>
<keyword evidence="4" id="KW-0963">Cytoplasm</keyword>
<comment type="subcellular location">
    <subcellularLocation>
        <location evidence="4">Cytoplasm</location>
    </subcellularLocation>
</comment>
<dbReference type="Proteomes" id="UP001139054">
    <property type="component" value="Unassembled WGS sequence"/>
</dbReference>
<dbReference type="GO" id="GO:0055129">
    <property type="term" value="P:L-proline biosynthetic process"/>
    <property type="evidence" value="ECO:0007669"/>
    <property type="project" value="UniProtKB-UniRule"/>
</dbReference>
<dbReference type="EMBL" id="JAKLUA010000011">
    <property type="protein sequence ID" value="MCG2670919.1"/>
    <property type="molecule type" value="Genomic_DNA"/>
</dbReference>
<feature type="domain" description="Pyrroline-5-carboxylate reductase catalytic N-terminal" evidence="6">
    <location>
        <begin position="11"/>
        <end position="102"/>
    </location>
</feature>
<evidence type="ECO:0000313" key="9">
    <source>
        <dbReference type="EMBL" id="MCG2670919.1"/>
    </source>
</evidence>
<dbReference type="PIRSF" id="PIRSF000193">
    <property type="entry name" value="Pyrrol-5-carb_rd"/>
    <property type="match status" value="1"/>
</dbReference>
<gene>
    <name evidence="4" type="primary">proC</name>
    <name evidence="9" type="ORF">L6637_28530</name>
    <name evidence="8" type="ORF">L6654_22475</name>
</gene>
<comment type="pathway">
    <text evidence="4">Amino-acid biosynthesis; L-proline biosynthesis; L-proline from L-glutamate 5-semialdehyde: step 1/1.</text>
</comment>
<evidence type="ECO:0000313" key="8">
    <source>
        <dbReference type="EMBL" id="MCG2629405.1"/>
    </source>
</evidence>
<dbReference type="HAMAP" id="MF_01925">
    <property type="entry name" value="P5C_reductase"/>
    <property type="match status" value="1"/>
</dbReference>
<dbReference type="EC" id="1.5.1.2" evidence="4"/>
<evidence type="ECO:0000256" key="3">
    <source>
        <dbReference type="ARBA" id="ARBA00023002"/>
    </source>
</evidence>
<comment type="similarity">
    <text evidence="1 4">Belongs to the pyrroline-5-carboxylate reductase family.</text>
</comment>
<dbReference type="InterPro" id="IPR028939">
    <property type="entry name" value="P5C_Rdtase_cat_N"/>
</dbReference>
<dbReference type="Gene3D" id="1.10.3730.10">
    <property type="entry name" value="ProC C-terminal domain-like"/>
    <property type="match status" value="1"/>
</dbReference>
<reference evidence="8" key="1">
    <citation type="submission" date="2022-01" db="EMBL/GenBank/DDBJ databases">
        <title>Genome sequnece data of strain Bradyrhizobium sp. nov.</title>
        <authorList>
            <person name="Zhang J."/>
        </authorList>
    </citation>
    <scope>NUCLEOTIDE SEQUENCE</scope>
    <source>
        <strain evidence="9">WYCCWR 12774</strain>
        <strain evidence="8">WYCCWR 13023</strain>
    </source>
</reference>
<evidence type="ECO:0000313" key="11">
    <source>
        <dbReference type="Proteomes" id="UP001139054"/>
    </source>
</evidence>
<keyword evidence="4" id="KW-0028">Amino-acid biosynthesis</keyword>
<dbReference type="InterPro" id="IPR036291">
    <property type="entry name" value="NAD(P)-bd_dom_sf"/>
</dbReference>
<feature type="domain" description="Pyrroline-5-carboxylate reductase dimerisation" evidence="7">
    <location>
        <begin position="167"/>
        <end position="270"/>
    </location>
</feature>
<keyword evidence="2 4" id="KW-0521">NADP</keyword>
<keyword evidence="10" id="KW-1185">Reference proteome</keyword>
<dbReference type="Gene3D" id="3.40.50.720">
    <property type="entry name" value="NAD(P)-binding Rossmann-like Domain"/>
    <property type="match status" value="1"/>
</dbReference>
<evidence type="ECO:0000259" key="6">
    <source>
        <dbReference type="Pfam" id="PF03807"/>
    </source>
</evidence>
<dbReference type="EMBL" id="JAKLTY010000014">
    <property type="protein sequence ID" value="MCG2629405.1"/>
    <property type="molecule type" value="Genomic_DNA"/>
</dbReference>
<dbReference type="Proteomes" id="UP001139012">
    <property type="component" value="Unassembled WGS sequence"/>
</dbReference>
<dbReference type="RefSeq" id="WP_164933845.1">
    <property type="nucleotide sequence ID" value="NZ_JAKLTY010000014.1"/>
</dbReference>
<dbReference type="SUPFAM" id="SSF51735">
    <property type="entry name" value="NAD(P)-binding Rossmann-fold domains"/>
    <property type="match status" value="1"/>
</dbReference>
<dbReference type="SUPFAM" id="SSF48179">
    <property type="entry name" value="6-phosphogluconate dehydrogenase C-terminal domain-like"/>
    <property type="match status" value="1"/>
</dbReference>
<comment type="catalytic activity">
    <reaction evidence="4">
        <text>L-proline + NAD(+) = (S)-1-pyrroline-5-carboxylate + NADH + 2 H(+)</text>
        <dbReference type="Rhea" id="RHEA:14105"/>
        <dbReference type="ChEBI" id="CHEBI:15378"/>
        <dbReference type="ChEBI" id="CHEBI:17388"/>
        <dbReference type="ChEBI" id="CHEBI:57540"/>
        <dbReference type="ChEBI" id="CHEBI:57945"/>
        <dbReference type="ChEBI" id="CHEBI:60039"/>
        <dbReference type="EC" id="1.5.1.2"/>
    </reaction>
</comment>
<protein>
    <recommendedName>
        <fullName evidence="4">Pyrroline-5-carboxylate reductase</fullName>
        <shortName evidence="4">P5C reductase</shortName>
        <shortName evidence="4">P5CR</shortName>
        <ecNumber evidence="4">1.5.1.2</ecNumber>
    </recommendedName>
    <alternativeName>
        <fullName evidence="4">PCA reductase</fullName>
    </alternativeName>
</protein>
<dbReference type="PANTHER" id="PTHR11645">
    <property type="entry name" value="PYRROLINE-5-CARBOXYLATE REDUCTASE"/>
    <property type="match status" value="1"/>
</dbReference>
<organism evidence="8 11">
    <name type="scientific">Bradyrhizobium zhengyangense</name>
    <dbReference type="NCBI Taxonomy" id="2911009"/>
    <lineage>
        <taxon>Bacteria</taxon>
        <taxon>Pseudomonadati</taxon>
        <taxon>Pseudomonadota</taxon>
        <taxon>Alphaproteobacteria</taxon>
        <taxon>Hyphomicrobiales</taxon>
        <taxon>Nitrobacteraceae</taxon>
        <taxon>Bradyrhizobium</taxon>
    </lineage>
</organism>
<keyword evidence="3 4" id="KW-0560">Oxidoreductase</keyword>
<dbReference type="InterPro" id="IPR029036">
    <property type="entry name" value="P5CR_dimer"/>
</dbReference>